<feature type="domain" description="Methyltransferase" evidence="1">
    <location>
        <begin position="69"/>
        <end position="163"/>
    </location>
</feature>
<evidence type="ECO:0000313" key="3">
    <source>
        <dbReference type="Proteomes" id="UP000751190"/>
    </source>
</evidence>
<protein>
    <recommendedName>
        <fullName evidence="1">Methyltransferase domain-containing protein</fullName>
    </recommendedName>
</protein>
<accession>A0A8J5XTT0</accession>
<dbReference type="PANTHER" id="PTHR43591:SF24">
    <property type="entry name" value="2-METHOXY-6-POLYPRENYL-1,4-BENZOQUINOL METHYLASE, MITOCHONDRIAL"/>
    <property type="match status" value="1"/>
</dbReference>
<reference evidence="2" key="1">
    <citation type="submission" date="2021-05" db="EMBL/GenBank/DDBJ databases">
        <title>The genome of the haptophyte Pavlova lutheri (Diacronema luteri, Pavlovales) - a model for lipid biosynthesis in eukaryotic algae.</title>
        <authorList>
            <person name="Hulatt C.J."/>
            <person name="Posewitz M.C."/>
        </authorList>
    </citation>
    <scope>NUCLEOTIDE SEQUENCE</scope>
    <source>
        <strain evidence="2">NIVA-4/92</strain>
    </source>
</reference>
<dbReference type="OrthoDB" id="2013972at2759"/>
<dbReference type="GO" id="GO:0008168">
    <property type="term" value="F:methyltransferase activity"/>
    <property type="evidence" value="ECO:0007669"/>
    <property type="project" value="TreeGrafter"/>
</dbReference>
<sequence>MFRSVVALAARRRPLRRALSGAPAPPAFDGDAAELYAKMFAQHAHPDGPWRIMVDAARGALGPSRAGNVLDLASGPGEPGITIAKLLPDARVVCTDISVDMVNKARARAAGLPNVRFEVVDAQDLSPFADGEFDAITCCYGAMFFPEPARALREARRVLRPGGLLVATYWLRMPMVDANRVAMEAVLKAPQPPPEINPLSLQPDGLFEGLLADAGFDVTRTNDSAYPLELGTLDAVFRLVLVPVWDKLKALHDERAQSGEDVLGTARAALERFFAARGYTQPDGRIVLHGNMFRMAVARAV</sequence>
<evidence type="ECO:0000259" key="1">
    <source>
        <dbReference type="Pfam" id="PF13649"/>
    </source>
</evidence>
<dbReference type="CDD" id="cd02440">
    <property type="entry name" value="AdoMet_MTases"/>
    <property type="match status" value="1"/>
</dbReference>
<dbReference type="InterPro" id="IPR029063">
    <property type="entry name" value="SAM-dependent_MTases_sf"/>
</dbReference>
<dbReference type="EMBL" id="JAGTXO010000008">
    <property type="protein sequence ID" value="KAG8466414.1"/>
    <property type="molecule type" value="Genomic_DNA"/>
</dbReference>
<organism evidence="2 3">
    <name type="scientific">Diacronema lutheri</name>
    <name type="common">Unicellular marine alga</name>
    <name type="synonym">Monochrysis lutheri</name>
    <dbReference type="NCBI Taxonomy" id="2081491"/>
    <lineage>
        <taxon>Eukaryota</taxon>
        <taxon>Haptista</taxon>
        <taxon>Haptophyta</taxon>
        <taxon>Pavlovophyceae</taxon>
        <taxon>Pavlovales</taxon>
        <taxon>Pavlovaceae</taxon>
        <taxon>Diacronema</taxon>
    </lineage>
</organism>
<gene>
    <name evidence="2" type="ORF">KFE25_002170</name>
</gene>
<dbReference type="InterPro" id="IPR041698">
    <property type="entry name" value="Methyltransf_25"/>
</dbReference>
<comment type="caution">
    <text evidence="2">The sequence shown here is derived from an EMBL/GenBank/DDBJ whole genome shotgun (WGS) entry which is preliminary data.</text>
</comment>
<keyword evidence="3" id="KW-1185">Reference proteome</keyword>
<proteinExistence type="predicted"/>
<dbReference type="Gene3D" id="3.40.50.150">
    <property type="entry name" value="Vaccinia Virus protein VP39"/>
    <property type="match status" value="1"/>
</dbReference>
<dbReference type="OMA" id="MVEMART"/>
<dbReference type="SUPFAM" id="SSF53335">
    <property type="entry name" value="S-adenosyl-L-methionine-dependent methyltransferases"/>
    <property type="match status" value="1"/>
</dbReference>
<dbReference type="PANTHER" id="PTHR43591">
    <property type="entry name" value="METHYLTRANSFERASE"/>
    <property type="match status" value="1"/>
</dbReference>
<dbReference type="Proteomes" id="UP000751190">
    <property type="component" value="Unassembled WGS sequence"/>
</dbReference>
<evidence type="ECO:0000313" key="2">
    <source>
        <dbReference type="EMBL" id="KAG8466414.1"/>
    </source>
</evidence>
<name>A0A8J5XTT0_DIALT</name>
<dbReference type="AlphaFoldDB" id="A0A8J5XTT0"/>
<dbReference type="Pfam" id="PF13649">
    <property type="entry name" value="Methyltransf_25"/>
    <property type="match status" value="1"/>
</dbReference>